<keyword evidence="8 13" id="KW-0269">Exonuclease</keyword>
<evidence type="ECO:0000256" key="8">
    <source>
        <dbReference type="ARBA" id="ARBA00022839"/>
    </source>
</evidence>
<dbReference type="InterPro" id="IPR011604">
    <property type="entry name" value="PDDEXK-like_dom_sf"/>
</dbReference>
<dbReference type="GO" id="GO:0051607">
    <property type="term" value="P:defense response to virus"/>
    <property type="evidence" value="ECO:0007669"/>
    <property type="project" value="UniProtKB-KW"/>
</dbReference>
<protein>
    <recommendedName>
        <fullName evidence="4 13">CRISPR-associated exonuclease Cas4</fullName>
        <ecNumber evidence="3 13">3.1.12.1</ecNumber>
    </recommendedName>
</protein>
<evidence type="ECO:0000256" key="7">
    <source>
        <dbReference type="ARBA" id="ARBA00022801"/>
    </source>
</evidence>
<dbReference type="Proteomes" id="UP000288215">
    <property type="component" value="Unassembled WGS sequence"/>
</dbReference>
<name>A0A3S3RZH8_METS7</name>
<dbReference type="NCBIfam" id="TIGR00372">
    <property type="entry name" value="cas4"/>
    <property type="match status" value="1"/>
</dbReference>
<proteinExistence type="inferred from homology"/>
<dbReference type="InterPro" id="IPR013343">
    <property type="entry name" value="CRISPR-assoc_prot_Cas4"/>
</dbReference>
<dbReference type="GO" id="GO:0051536">
    <property type="term" value="F:iron-sulfur cluster binding"/>
    <property type="evidence" value="ECO:0007669"/>
    <property type="project" value="UniProtKB-KW"/>
</dbReference>
<comment type="similarity">
    <text evidence="2 13">Belongs to the CRISPR-associated exonuclease Cas4 family.</text>
</comment>
<keyword evidence="11 13" id="KW-0051">Antiviral defense</keyword>
<evidence type="ECO:0000256" key="12">
    <source>
        <dbReference type="ARBA" id="ARBA00023211"/>
    </source>
</evidence>
<evidence type="ECO:0000256" key="11">
    <source>
        <dbReference type="ARBA" id="ARBA00023118"/>
    </source>
</evidence>
<evidence type="ECO:0000256" key="10">
    <source>
        <dbReference type="ARBA" id="ARBA00023014"/>
    </source>
</evidence>
<keyword evidence="10 13" id="KW-0411">Iron-sulfur</keyword>
<dbReference type="PANTHER" id="PTHR36531:SF6">
    <property type="entry name" value="DNA REPLICATION ATP-DEPENDENT HELICASE_NUCLEASE DNA2"/>
    <property type="match status" value="1"/>
</dbReference>
<comment type="cofactor">
    <cofactor evidence="13">
        <name>iron-sulfur cluster</name>
        <dbReference type="ChEBI" id="CHEBI:30408"/>
    </cofactor>
</comment>
<comment type="caution">
    <text evidence="15">The sequence shown here is derived from an EMBL/GenBank/DDBJ whole genome shotgun (WGS) entry which is preliminary data.</text>
</comment>
<gene>
    <name evidence="15" type="ORF">Metus_1038</name>
</gene>
<dbReference type="Pfam" id="PF01930">
    <property type="entry name" value="Cas_Cas4"/>
    <property type="match status" value="1"/>
</dbReference>
<evidence type="ECO:0000313" key="15">
    <source>
        <dbReference type="EMBL" id="RWX73064.1"/>
    </source>
</evidence>
<comment type="function">
    <text evidence="13">CRISPR (clustered regularly interspaced short palindromic repeat) is an adaptive immune system that provides protection against mobile genetic elements (viruses, transposable elements and conjugative plasmids). CRISPR clusters contain sequences complementary to antecedent mobile elements and target invading nucleic acids. CRISPR clusters are transcribed and processed into CRISPR RNA (crRNA).</text>
</comment>
<dbReference type="InterPro" id="IPR022765">
    <property type="entry name" value="Dna2/Cas4_DUF83"/>
</dbReference>
<organism evidence="15 16">
    <name type="scientific">Methanosuratincola subterraneus</name>
    <dbReference type="NCBI Taxonomy" id="2593994"/>
    <lineage>
        <taxon>Archaea</taxon>
        <taxon>Thermoproteota</taxon>
        <taxon>Methanosuratincolia</taxon>
        <taxon>Candidatus Methanomethylicales</taxon>
        <taxon>Candidatus Methanomethylicaceae</taxon>
        <taxon>Candidatus Methanosuratincola (ex Vanwonterghem et al. 2016)</taxon>
    </lineage>
</organism>
<dbReference type="GO" id="GO:0046872">
    <property type="term" value="F:metal ion binding"/>
    <property type="evidence" value="ECO:0007669"/>
    <property type="project" value="UniProtKB-KW"/>
</dbReference>
<dbReference type="PANTHER" id="PTHR36531">
    <property type="entry name" value="CRISPR-ASSOCIATED EXONUCLEASE CAS4"/>
    <property type="match status" value="1"/>
</dbReference>
<dbReference type="GO" id="GO:0004527">
    <property type="term" value="F:exonuclease activity"/>
    <property type="evidence" value="ECO:0007669"/>
    <property type="project" value="UniProtKB-KW"/>
</dbReference>
<dbReference type="EC" id="3.1.12.1" evidence="3 13"/>
<evidence type="ECO:0000256" key="4">
    <source>
        <dbReference type="ARBA" id="ARBA00020049"/>
    </source>
</evidence>
<evidence type="ECO:0000256" key="1">
    <source>
        <dbReference type="ARBA" id="ARBA00001966"/>
    </source>
</evidence>
<comment type="cofactor">
    <cofactor evidence="1">
        <name>[4Fe-4S] cluster</name>
        <dbReference type="ChEBI" id="CHEBI:49883"/>
    </cofactor>
</comment>
<keyword evidence="12 13" id="KW-0464">Manganese</keyword>
<dbReference type="InterPro" id="IPR051827">
    <property type="entry name" value="Cas4_exonuclease"/>
</dbReference>
<keyword evidence="9 13" id="KW-0408">Iron</keyword>
<dbReference type="AlphaFoldDB" id="A0A3S3RZH8"/>
<comment type="cofactor">
    <cofactor evidence="13">
        <name>Mg(2+)</name>
        <dbReference type="ChEBI" id="CHEBI:18420"/>
    </cofactor>
    <cofactor evidence="13">
        <name>Mn(2+)</name>
        <dbReference type="ChEBI" id="CHEBI:29035"/>
    </cofactor>
    <text evidence="13">Mg(2+) or Mn(2+) required for ssDNA cleavage activity.</text>
</comment>
<dbReference type="Gene3D" id="3.90.320.10">
    <property type="match status" value="1"/>
</dbReference>
<keyword evidence="5 13" id="KW-0540">Nuclease</keyword>
<feature type="domain" description="DUF83" evidence="14">
    <location>
        <begin position="4"/>
        <end position="188"/>
    </location>
</feature>
<dbReference type="EMBL" id="RXGA01000003">
    <property type="protein sequence ID" value="RWX73064.1"/>
    <property type="molecule type" value="Genomic_DNA"/>
</dbReference>
<evidence type="ECO:0000256" key="9">
    <source>
        <dbReference type="ARBA" id="ARBA00023004"/>
    </source>
</evidence>
<evidence type="ECO:0000256" key="2">
    <source>
        <dbReference type="ARBA" id="ARBA00009189"/>
    </source>
</evidence>
<keyword evidence="7 13" id="KW-0378">Hydrolase</keyword>
<evidence type="ECO:0000256" key="5">
    <source>
        <dbReference type="ARBA" id="ARBA00022722"/>
    </source>
</evidence>
<evidence type="ECO:0000259" key="14">
    <source>
        <dbReference type="Pfam" id="PF01930"/>
    </source>
</evidence>
<evidence type="ECO:0000256" key="13">
    <source>
        <dbReference type="RuleBase" id="RU365022"/>
    </source>
</evidence>
<keyword evidence="6 13" id="KW-0479">Metal-binding</keyword>
<reference evidence="15 16" key="1">
    <citation type="submission" date="2018-12" db="EMBL/GenBank/DDBJ databases">
        <title>The complete genome of the methanogenic archaea of the candidate phylum Verstraetearchaeota, obtained from the metagenome of underground thermal water.</title>
        <authorList>
            <person name="Kadnikov V.V."/>
            <person name="Mardanov A.V."/>
            <person name="Beletsky A.V."/>
            <person name="Karnachuk O.V."/>
            <person name="Ravin N.V."/>
        </authorList>
    </citation>
    <scope>NUCLEOTIDE SEQUENCE [LARGE SCALE GENOMIC DNA]</scope>
    <source>
        <strain evidence="15">Ch88</strain>
    </source>
</reference>
<evidence type="ECO:0000313" key="16">
    <source>
        <dbReference type="Proteomes" id="UP000288215"/>
    </source>
</evidence>
<evidence type="ECO:0000256" key="6">
    <source>
        <dbReference type="ARBA" id="ARBA00022723"/>
    </source>
</evidence>
<accession>A0A3S3RZH8</accession>
<sequence>MMVSDIVQYFYCPRKVYYLKTLGVPFKVKKKMELGKDEDDMEEERLGERKTIYGIQRSLVNEIIHNIYLEDESLGLAGQVDTLLHLNGNEYIPVDSKYTEEAFVQRQYRKQLLAYSILIDKTFRCRVRRGIIYFIKQKAAECLEITELQKKALIKDVESIRRIIAGESIPRKSAESKCEYCEVRKFCV</sequence>
<evidence type="ECO:0000256" key="3">
    <source>
        <dbReference type="ARBA" id="ARBA00012768"/>
    </source>
</evidence>